<keyword evidence="2" id="KW-0203">Cytokinin biosynthesis</keyword>
<dbReference type="AlphaFoldDB" id="A0A5K7YW79"/>
<dbReference type="EC" id="3.2.2.n1" evidence="2"/>
<dbReference type="NCBIfam" id="TIGR00730">
    <property type="entry name" value="Rossman fold protein, TIGR00730 family"/>
    <property type="match status" value="1"/>
</dbReference>
<gene>
    <name evidence="3" type="ORF">DSCA_44940</name>
</gene>
<dbReference type="GO" id="GO:0009691">
    <property type="term" value="P:cytokinin biosynthetic process"/>
    <property type="evidence" value="ECO:0007669"/>
    <property type="project" value="UniProtKB-UniRule"/>
</dbReference>
<accession>A0A5K7YW79</accession>
<evidence type="ECO:0000313" key="3">
    <source>
        <dbReference type="EMBL" id="BBO70564.1"/>
    </source>
</evidence>
<keyword evidence="2 3" id="KW-0378">Hydrolase</keyword>
<dbReference type="EMBL" id="AP021874">
    <property type="protein sequence ID" value="BBO70564.1"/>
    <property type="molecule type" value="Genomic_DNA"/>
</dbReference>
<dbReference type="RefSeq" id="WP_155318502.1">
    <property type="nucleotide sequence ID" value="NZ_AP021874.1"/>
</dbReference>
<dbReference type="SUPFAM" id="SSF102405">
    <property type="entry name" value="MCP/YpsA-like"/>
    <property type="match status" value="1"/>
</dbReference>
<dbReference type="PANTHER" id="PTHR43393:SF2">
    <property type="entry name" value="CYTOKININ RIBOSIDE 5'-MONOPHOSPHATE PHOSPHORIBOHYDROLASE"/>
    <property type="match status" value="1"/>
</dbReference>
<name>A0A5K7YW79_9BACT</name>
<protein>
    <recommendedName>
        <fullName evidence="2">Cytokinin riboside 5'-monophosphate phosphoribohydrolase</fullName>
        <ecNumber evidence="2">3.2.2.n1</ecNumber>
    </recommendedName>
</protein>
<dbReference type="InterPro" id="IPR031100">
    <property type="entry name" value="LOG_fam"/>
</dbReference>
<dbReference type="InterPro" id="IPR052341">
    <property type="entry name" value="LOG_family_nucleotidases"/>
</dbReference>
<dbReference type="InterPro" id="IPR005269">
    <property type="entry name" value="LOG"/>
</dbReference>
<evidence type="ECO:0000256" key="1">
    <source>
        <dbReference type="ARBA" id="ARBA00000274"/>
    </source>
</evidence>
<sequence length="216" mass="24003">MEKQFLIDDLKLGESWRLFKIMGEFVEGVEGLHDLGNAVSIFGSARTRPDNPEYRKAETIAARFVKNGFGVITGGGGGIMEAANKGAAEAGGTSVGLNIRLPFEQKPNPYATLQMEFNYFFIRKVMFIKYAAAYVVMPGGFGTLDELFEVMTLVQTRRIRPFPIIMVGSDYWGGLLEWIRSQLLTQGLISPEDMGIIQVLDEPEEIVSTVRKILVV</sequence>
<evidence type="ECO:0000256" key="2">
    <source>
        <dbReference type="RuleBase" id="RU363015"/>
    </source>
</evidence>
<dbReference type="OrthoDB" id="9801098at2"/>
<dbReference type="Gene3D" id="3.40.50.450">
    <property type="match status" value="1"/>
</dbReference>
<comment type="catalytic activity">
    <reaction evidence="1">
        <text>AMP + H2O = D-ribose 5-phosphate + adenine</text>
        <dbReference type="Rhea" id="RHEA:20129"/>
        <dbReference type="ChEBI" id="CHEBI:15377"/>
        <dbReference type="ChEBI" id="CHEBI:16708"/>
        <dbReference type="ChEBI" id="CHEBI:78346"/>
        <dbReference type="ChEBI" id="CHEBI:456215"/>
        <dbReference type="EC" id="3.2.2.4"/>
    </reaction>
</comment>
<dbReference type="GO" id="GO:0005829">
    <property type="term" value="C:cytosol"/>
    <property type="evidence" value="ECO:0007669"/>
    <property type="project" value="TreeGrafter"/>
</dbReference>
<reference evidence="3 4" key="1">
    <citation type="submission" date="2019-11" db="EMBL/GenBank/DDBJ databases">
        <title>Comparative genomics of hydrocarbon-degrading Desulfosarcina strains.</title>
        <authorList>
            <person name="Watanabe M."/>
            <person name="Kojima H."/>
            <person name="Fukui M."/>
        </authorList>
    </citation>
    <scope>NUCLEOTIDE SEQUENCE [LARGE SCALE GENOMIC DNA]</scope>
    <source>
        <strain evidence="3 4">PL12</strain>
    </source>
</reference>
<dbReference type="PANTHER" id="PTHR43393">
    <property type="entry name" value="CYTOKININ RIBOSIDE 5'-MONOPHOSPHATE PHOSPHORIBOHYDROLASE"/>
    <property type="match status" value="1"/>
</dbReference>
<evidence type="ECO:0000313" key="4">
    <source>
        <dbReference type="Proteomes" id="UP000427906"/>
    </source>
</evidence>
<organism evidence="3 4">
    <name type="scientific">Desulfosarcina alkanivorans</name>
    <dbReference type="NCBI Taxonomy" id="571177"/>
    <lineage>
        <taxon>Bacteria</taxon>
        <taxon>Pseudomonadati</taxon>
        <taxon>Thermodesulfobacteriota</taxon>
        <taxon>Desulfobacteria</taxon>
        <taxon>Desulfobacterales</taxon>
        <taxon>Desulfosarcinaceae</taxon>
        <taxon>Desulfosarcina</taxon>
    </lineage>
</organism>
<comment type="similarity">
    <text evidence="2">Belongs to the LOG family.</text>
</comment>
<dbReference type="KEGG" id="dalk:DSCA_44940"/>
<dbReference type="GO" id="GO:0008714">
    <property type="term" value="F:AMP nucleosidase activity"/>
    <property type="evidence" value="ECO:0007669"/>
    <property type="project" value="UniProtKB-EC"/>
</dbReference>
<proteinExistence type="inferred from homology"/>
<keyword evidence="4" id="KW-1185">Reference proteome</keyword>
<dbReference type="Pfam" id="PF03641">
    <property type="entry name" value="Lysine_decarbox"/>
    <property type="match status" value="1"/>
</dbReference>
<dbReference type="Proteomes" id="UP000427906">
    <property type="component" value="Chromosome"/>
</dbReference>